<dbReference type="VEuPathDB" id="AmoebaDB:NAEGRDRAFT_70713"/>
<feature type="domain" description="Fe2OG dioxygenase" evidence="1">
    <location>
        <begin position="58"/>
        <end position="150"/>
    </location>
</feature>
<reference evidence="2 3" key="1">
    <citation type="journal article" date="2010" name="Cell">
        <title>The genome of Naegleria gruberi illuminates early eukaryotic versatility.</title>
        <authorList>
            <person name="Fritz-Laylin L.K."/>
            <person name="Prochnik S.E."/>
            <person name="Ginger M.L."/>
            <person name="Dacks J.B."/>
            <person name="Carpenter M.L."/>
            <person name="Field M.C."/>
            <person name="Kuo A."/>
            <person name="Paredez A."/>
            <person name="Chapman J."/>
            <person name="Pham J."/>
            <person name="Shu S."/>
            <person name="Neupane R."/>
            <person name="Cipriano M."/>
            <person name="Mancuso J."/>
            <person name="Tu H."/>
            <person name="Salamov A."/>
            <person name="Lindquist E."/>
            <person name="Shapiro H."/>
            <person name="Lucas S."/>
            <person name="Grigoriev I.V."/>
            <person name="Cande W.Z."/>
            <person name="Fulton C."/>
            <person name="Rokhsar D.S."/>
            <person name="Dawson S.C."/>
        </authorList>
    </citation>
    <scope>NUCLEOTIDE SEQUENCE [LARGE SCALE GENOMIC DNA]</scope>
    <source>
        <strain evidence="2 3">NEG-M</strain>
    </source>
</reference>
<sequence>MPMNYITSDLKTQLGEYLIGIVNPMLDETITAALEILSPRTINYLTSLPHPYHILNNCIYPSTAFNYLEPQIEKHRIKNAHKDTRDATPSVLFYLGDYDEKEGYLEFPEQNCKVFVKPGDLLLFKGNKYKHQVAPITSGTRLGLVYFAHKACKVMDFYDDYQKESLNKHKQQNQ</sequence>
<dbReference type="PROSITE" id="PS51471">
    <property type="entry name" value="FE2OG_OXY"/>
    <property type="match status" value="1"/>
</dbReference>
<dbReference type="InterPro" id="IPR005123">
    <property type="entry name" value="Oxoglu/Fe-dep_dioxygenase_dom"/>
</dbReference>
<accession>D2VP32</accession>
<keyword evidence="3" id="KW-1185">Reference proteome</keyword>
<proteinExistence type="predicted"/>
<dbReference type="GeneID" id="8856038"/>
<dbReference type="InParanoid" id="D2VP32"/>
<evidence type="ECO:0000259" key="1">
    <source>
        <dbReference type="PROSITE" id="PS51471"/>
    </source>
</evidence>
<name>D2VP32_NAEGR</name>
<dbReference type="Gene3D" id="3.60.130.30">
    <property type="match status" value="1"/>
</dbReference>
<dbReference type="AlphaFoldDB" id="D2VP32"/>
<dbReference type="EMBL" id="GG738886">
    <property type="protein sequence ID" value="EFC41361.1"/>
    <property type="molecule type" value="Genomic_DNA"/>
</dbReference>
<evidence type="ECO:0000313" key="2">
    <source>
        <dbReference type="EMBL" id="EFC41361.1"/>
    </source>
</evidence>
<protein>
    <submittedName>
        <fullName evidence="2">Predicted protein</fullName>
    </submittedName>
</protein>
<evidence type="ECO:0000313" key="3">
    <source>
        <dbReference type="Proteomes" id="UP000006671"/>
    </source>
</evidence>
<organism evidence="3">
    <name type="scientific">Naegleria gruberi</name>
    <name type="common">Amoeba</name>
    <dbReference type="NCBI Taxonomy" id="5762"/>
    <lineage>
        <taxon>Eukaryota</taxon>
        <taxon>Discoba</taxon>
        <taxon>Heterolobosea</taxon>
        <taxon>Tetramitia</taxon>
        <taxon>Eutetramitia</taxon>
        <taxon>Vahlkampfiidae</taxon>
        <taxon>Naegleria</taxon>
    </lineage>
</organism>
<dbReference type="KEGG" id="ngr:NAEGRDRAFT_70713"/>
<gene>
    <name evidence="2" type="ORF">NAEGRDRAFT_70713</name>
</gene>
<dbReference type="Proteomes" id="UP000006671">
    <property type="component" value="Unassembled WGS sequence"/>
</dbReference>
<dbReference type="RefSeq" id="XP_002674105.1">
    <property type="nucleotide sequence ID" value="XM_002674059.1"/>
</dbReference>
<dbReference type="OrthoDB" id="2749837at2759"/>